<dbReference type="InterPro" id="IPR002696">
    <property type="entry name" value="Membr_insert_effic_factor_YidD"/>
</dbReference>
<accession>A0A2T0R1M7</accession>
<dbReference type="Proteomes" id="UP000238083">
    <property type="component" value="Unassembled WGS sequence"/>
</dbReference>
<comment type="caution">
    <text evidence="1">The sequence shown here is derived from an EMBL/GenBank/DDBJ whole genome shotgun (WGS) entry which is preliminary data.</text>
</comment>
<sequence>MESLPARLADRAIAAYQRRWSPRKGWSCAHRVAHGGPSCSAAVRAQVRRRGLLGAAVPTALRFAACYRAAALLTPMEVQGVCCLGGIPVPFRFGGRRR</sequence>
<protein>
    <submittedName>
        <fullName evidence="1">Hemolytic domain-containing protein</fullName>
    </submittedName>
</protein>
<organism evidence="1 2">
    <name type="scientific">Kineococcus rhizosphaerae</name>
    <dbReference type="NCBI Taxonomy" id="559628"/>
    <lineage>
        <taxon>Bacteria</taxon>
        <taxon>Bacillati</taxon>
        <taxon>Actinomycetota</taxon>
        <taxon>Actinomycetes</taxon>
        <taxon>Kineosporiales</taxon>
        <taxon>Kineosporiaceae</taxon>
        <taxon>Kineococcus</taxon>
    </lineage>
</organism>
<dbReference type="AlphaFoldDB" id="A0A2T0R1M7"/>
<dbReference type="NCBIfam" id="TIGR00278">
    <property type="entry name" value="membrane protein insertion efficiency factor YidD"/>
    <property type="match status" value="1"/>
</dbReference>
<keyword evidence="2" id="KW-1185">Reference proteome</keyword>
<reference evidence="1 2" key="1">
    <citation type="submission" date="2018-03" db="EMBL/GenBank/DDBJ databases">
        <title>Genomic Encyclopedia of Archaeal and Bacterial Type Strains, Phase II (KMG-II): from individual species to whole genera.</title>
        <authorList>
            <person name="Goeker M."/>
        </authorList>
    </citation>
    <scope>NUCLEOTIDE SEQUENCE [LARGE SCALE GENOMIC DNA]</scope>
    <source>
        <strain evidence="1 2">DSM 19711</strain>
    </source>
</reference>
<name>A0A2T0R1M7_9ACTN</name>
<dbReference type="OrthoDB" id="6629784at2"/>
<evidence type="ECO:0000313" key="1">
    <source>
        <dbReference type="EMBL" id="PRY13421.1"/>
    </source>
</evidence>
<gene>
    <name evidence="1" type="ORF">CLV37_10890</name>
</gene>
<dbReference type="RefSeq" id="WP_106212201.1">
    <property type="nucleotide sequence ID" value="NZ_PVZF01000008.1"/>
</dbReference>
<proteinExistence type="predicted"/>
<evidence type="ECO:0000313" key="2">
    <source>
        <dbReference type="Proteomes" id="UP000238083"/>
    </source>
</evidence>
<dbReference type="EMBL" id="PVZF01000008">
    <property type="protein sequence ID" value="PRY13421.1"/>
    <property type="molecule type" value="Genomic_DNA"/>
</dbReference>